<evidence type="ECO:0000256" key="3">
    <source>
        <dbReference type="ARBA" id="ARBA00022833"/>
    </source>
</evidence>
<keyword evidence="7" id="KW-1185">Reference proteome</keyword>
<name>A0A1Q3DWZ4_LENED</name>
<evidence type="ECO:0000313" key="7">
    <source>
        <dbReference type="Proteomes" id="UP000188533"/>
    </source>
</evidence>
<keyword evidence="1" id="KW-0479">Metal-binding</keyword>
<feature type="domain" description="MYND-type" evidence="5">
    <location>
        <begin position="278"/>
        <end position="319"/>
    </location>
</feature>
<evidence type="ECO:0000256" key="1">
    <source>
        <dbReference type="ARBA" id="ARBA00022723"/>
    </source>
</evidence>
<evidence type="ECO:0000313" key="6">
    <source>
        <dbReference type="EMBL" id="GAV99524.1"/>
    </source>
</evidence>
<proteinExistence type="predicted"/>
<evidence type="ECO:0000256" key="2">
    <source>
        <dbReference type="ARBA" id="ARBA00022771"/>
    </source>
</evidence>
<dbReference type="SUPFAM" id="SSF144232">
    <property type="entry name" value="HIT/MYND zinc finger-like"/>
    <property type="match status" value="1"/>
</dbReference>
<evidence type="ECO:0000256" key="4">
    <source>
        <dbReference type="PROSITE-ProRule" id="PRU00134"/>
    </source>
</evidence>
<dbReference type="GO" id="GO:0008270">
    <property type="term" value="F:zinc ion binding"/>
    <property type="evidence" value="ECO:0007669"/>
    <property type="project" value="UniProtKB-KW"/>
</dbReference>
<dbReference type="InterPro" id="IPR002893">
    <property type="entry name" value="Znf_MYND"/>
</dbReference>
<dbReference type="STRING" id="5353.A0A1Q3DWZ4"/>
<evidence type="ECO:0000259" key="5">
    <source>
        <dbReference type="PROSITE" id="PS50865"/>
    </source>
</evidence>
<protein>
    <recommendedName>
        <fullName evidence="5">MYND-type domain-containing protein</fullName>
    </recommendedName>
</protein>
<comment type="caution">
    <text evidence="6">The sequence shown here is derived from an EMBL/GenBank/DDBJ whole genome shotgun (WGS) entry which is preliminary data.</text>
</comment>
<dbReference type="AlphaFoldDB" id="A0A1Q3DWZ4"/>
<accession>A0A1Q3DWZ4</accession>
<dbReference type="EMBL" id="BDGU01000015">
    <property type="protein sequence ID" value="GAV99524.1"/>
    <property type="molecule type" value="Genomic_DNA"/>
</dbReference>
<dbReference type="Proteomes" id="UP000188533">
    <property type="component" value="Unassembled WGS sequence"/>
</dbReference>
<dbReference type="Gene3D" id="6.10.140.2220">
    <property type="match status" value="1"/>
</dbReference>
<keyword evidence="3" id="KW-0862">Zinc</keyword>
<dbReference type="Pfam" id="PF01753">
    <property type="entry name" value="zf-MYND"/>
    <property type="match status" value="1"/>
</dbReference>
<reference evidence="6 7" key="2">
    <citation type="submission" date="2017-02" db="EMBL/GenBank/DDBJ databases">
        <title>A genome survey and senescence transcriptome analysis in Lentinula edodes.</title>
        <authorList>
            <person name="Sakamoto Y."/>
            <person name="Nakade K."/>
            <person name="Sato S."/>
            <person name="Yoshida Y."/>
            <person name="Miyazaki K."/>
            <person name="Natsume S."/>
            <person name="Konno N."/>
        </authorList>
    </citation>
    <scope>NUCLEOTIDE SEQUENCE [LARGE SCALE GENOMIC DNA]</scope>
    <source>
        <strain evidence="6 7">NBRC 111202</strain>
    </source>
</reference>
<dbReference type="PROSITE" id="PS50865">
    <property type="entry name" value="ZF_MYND_2"/>
    <property type="match status" value="1"/>
</dbReference>
<reference evidence="6 7" key="1">
    <citation type="submission" date="2016-08" db="EMBL/GenBank/DDBJ databases">
        <authorList>
            <consortium name="Lentinula edodes genome sequencing consortium"/>
            <person name="Sakamoto Y."/>
            <person name="Nakade K."/>
            <person name="Sato S."/>
            <person name="Yoshida Y."/>
            <person name="Miyazaki K."/>
            <person name="Natsume S."/>
            <person name="Konno N."/>
        </authorList>
    </citation>
    <scope>NUCLEOTIDE SEQUENCE [LARGE SCALE GENOMIC DNA]</scope>
    <source>
        <strain evidence="6 7">NBRC 111202</strain>
    </source>
</reference>
<gene>
    <name evidence="6" type="ORF">LENED_000985</name>
</gene>
<sequence length="324" mass="37310">MGPSARGKRVENVLDSLPEPLWSEDFAVLLGFKKSALGPRKDVSQGDELVRKTMLELYFDRNSKEHEIQQDLIWSRFCALYLPALVDRFLDPWTATDGSYIEKDASAREDYQLFNPWLRMLVMVQHNPYLGKYLRSRKPVSSGNQHLTRVLGQRLSHVAARWDREIRKPASDHQEYYKGAAADVVQLLSTLLTTFVSSRDSDKILPANTRKKLLPFLSGWRDLFYDPTMARGDEQVSLGDVCFRTVIQLSSERDKRPQVHQYILKVKKHLKGWDQCGLPTCAATGDMKACGRCHTVKYCGSDHQTLHWKWLSGPHKEMCFMTEF</sequence>
<organism evidence="6 7">
    <name type="scientific">Lentinula edodes</name>
    <name type="common">Shiitake mushroom</name>
    <name type="synonym">Lentinus edodes</name>
    <dbReference type="NCBI Taxonomy" id="5353"/>
    <lineage>
        <taxon>Eukaryota</taxon>
        <taxon>Fungi</taxon>
        <taxon>Dikarya</taxon>
        <taxon>Basidiomycota</taxon>
        <taxon>Agaricomycotina</taxon>
        <taxon>Agaricomycetes</taxon>
        <taxon>Agaricomycetidae</taxon>
        <taxon>Agaricales</taxon>
        <taxon>Marasmiineae</taxon>
        <taxon>Omphalotaceae</taxon>
        <taxon>Lentinula</taxon>
    </lineage>
</organism>
<keyword evidence="2 4" id="KW-0863">Zinc-finger</keyword>